<dbReference type="GO" id="GO:0003677">
    <property type="term" value="F:DNA binding"/>
    <property type="evidence" value="ECO:0007669"/>
    <property type="project" value="InterPro"/>
</dbReference>
<dbReference type="Proteomes" id="UP000186551">
    <property type="component" value="Unassembled WGS sequence"/>
</dbReference>
<dbReference type="GO" id="GO:0005524">
    <property type="term" value="F:ATP binding"/>
    <property type="evidence" value="ECO:0007669"/>
    <property type="project" value="InterPro"/>
</dbReference>
<feature type="coiled-coil region" evidence="1">
    <location>
        <begin position="140"/>
        <end position="167"/>
    </location>
</feature>
<protein>
    <submittedName>
        <fullName evidence="4">Restriction endonuclease subunit R</fullName>
    </submittedName>
</protein>
<dbReference type="RefSeq" id="WP_073854454.1">
    <property type="nucleotide sequence ID" value="NZ_LVWA01000012.1"/>
</dbReference>
<keyword evidence="4" id="KW-0378">Hydrolase</keyword>
<dbReference type="Pfam" id="PF04851">
    <property type="entry name" value="ResIII"/>
    <property type="match status" value="1"/>
</dbReference>
<dbReference type="InterPro" id="IPR006935">
    <property type="entry name" value="Helicase/UvrB_N"/>
</dbReference>
<keyword evidence="1" id="KW-0175">Coiled coil</keyword>
<dbReference type="PROSITE" id="PS51192">
    <property type="entry name" value="HELICASE_ATP_BIND_1"/>
    <property type="match status" value="1"/>
</dbReference>
<dbReference type="GO" id="GO:0005829">
    <property type="term" value="C:cytosol"/>
    <property type="evidence" value="ECO:0007669"/>
    <property type="project" value="TreeGrafter"/>
</dbReference>
<dbReference type="SMART" id="SM00490">
    <property type="entry name" value="HELICc"/>
    <property type="match status" value="1"/>
</dbReference>
<accession>A0A1Q5P8I3</accession>
<dbReference type="PANTHER" id="PTHR47396:SF1">
    <property type="entry name" value="ATP-DEPENDENT HELICASE IRC3-RELATED"/>
    <property type="match status" value="1"/>
</dbReference>
<dbReference type="STRING" id="1797110.A3841_05235"/>
<dbReference type="Pfam" id="PF00271">
    <property type="entry name" value="Helicase_C"/>
    <property type="match status" value="1"/>
</dbReference>
<dbReference type="CDD" id="cd18032">
    <property type="entry name" value="DEXHc_RE_I_III_res"/>
    <property type="match status" value="1"/>
</dbReference>
<dbReference type="EMBL" id="LVWA01000012">
    <property type="protein sequence ID" value="OKL38557.1"/>
    <property type="molecule type" value="Genomic_DNA"/>
</dbReference>
<name>A0A1Q5P8I3_9BACT</name>
<evidence type="ECO:0000313" key="4">
    <source>
        <dbReference type="EMBL" id="OKL38557.1"/>
    </source>
</evidence>
<dbReference type="InterPro" id="IPR027417">
    <property type="entry name" value="P-loop_NTPase"/>
</dbReference>
<dbReference type="InterPro" id="IPR013670">
    <property type="entry name" value="EcoEI_R_C_dom"/>
</dbReference>
<dbReference type="SUPFAM" id="SSF52540">
    <property type="entry name" value="P-loop containing nucleoside triphosphate hydrolases"/>
    <property type="match status" value="1"/>
</dbReference>
<dbReference type="InterPro" id="IPR001650">
    <property type="entry name" value="Helicase_C-like"/>
</dbReference>
<dbReference type="Gene3D" id="3.40.50.300">
    <property type="entry name" value="P-loop containing nucleotide triphosphate hydrolases"/>
    <property type="match status" value="2"/>
</dbReference>
<dbReference type="GO" id="GO:0006304">
    <property type="term" value="P:DNA modification"/>
    <property type="evidence" value="ECO:0007669"/>
    <property type="project" value="InterPro"/>
</dbReference>
<dbReference type="GO" id="GO:0004519">
    <property type="term" value="F:endonuclease activity"/>
    <property type="evidence" value="ECO:0007669"/>
    <property type="project" value="UniProtKB-KW"/>
</dbReference>
<sequence>MTPSNFSFLEAEYPILFNIGQSAEYHLHTDPTASLMKLRLFAERLTVKLFEEHALEFPEENTQHQRLKLLAYEQVLPYNIKDILHHIRKSGNTASHTGESESGEAKHSLLLAFKLAKWFYETYGSLHTDISAVKFQVPANLDARHALKLLEEDYKELEERFSKLLAERNTQGLPEEKQQAIKQRSEKAASKLEMSEAETRQLIDEQLRKAGWEADTPALNFKKHKTLPQPNRNIAIAEWPAGPKWADYALFVGLELYAIVEAKKYAQDISTNLGQSKVYAELIEAKHEAKLLGRWGKYKVPFLFSTNGRPYLEQIKTKSGIWFLDVRQETNNSKPLQGWYSPEGLVNLRERDIAAANEKLLTTSLDFLMSKSGLGLREYQIKAIQAVEQKLIQQPEERRALIAMATGTGKTRTVIGLCYHLIQTNRFNRILFLVDRTLLGTQALNSFKDNKIVDLNTFADVYEVKELKDMVPGIDTRLHFATVQGMVKRLFYNESEEKLPSVDQYDCIIIDEAHRGYLLDKQLDEEDLNFKDQFDYISKYRMVLDYFDAYAVGLTATPALHTKEIFGTAVYTYSYREAVIDGFLIDHDPPYLIKTKLNEEGINWKKGEKPKAYDKESNSILELEELDDELNIDVAGFNKLVLNENFNRTVVQQLVKELDPNSDEKTLIFAATDNHADTVVAMLKEEFNKAGIELPDNAIEKITGNSYNPAEQVKKYKNEKYPNIAVTVDLLTTGIDVPAICNIVFLRKVKSRILYEQMLGRATRRCDDIQKETFRIFDAVRLYETLQDYTQMKPVVADPKVSFEQLAEELHHIDTNERAKKQLEQIVAKLQRKKHKMNEHHEAQFKYKSGGTEIDELIMQLLDEPVQQGIQQVVQLSGLWKFLDELKPAPAVQYVSEHEDAYLTTEKGYGKGQKPEDYLESFSKFIKEKQNEIAALNIICTNPKALNRESLKNLYLELGLKGFDDKSLKEAWKEVKNQDIAADIIAFIRTLAIGSALESREERIKRAVSKVRTMRNWNKTQLNWISRFESQLLAETVLQVEDLNKEPFKDSGGFQKLDKIFESQLTEVINTINDNLYIQTA</sequence>
<gene>
    <name evidence="4" type="ORF">A3841_05235</name>
</gene>
<dbReference type="InterPro" id="IPR014001">
    <property type="entry name" value="Helicase_ATP-bd"/>
</dbReference>
<keyword evidence="4" id="KW-0540">Nuclease</keyword>
<dbReference type="Pfam" id="PF08463">
    <property type="entry name" value="EcoEI_R_C"/>
    <property type="match status" value="1"/>
</dbReference>
<dbReference type="InterPro" id="IPR050742">
    <property type="entry name" value="Helicase_Restrict-Modif_Enz"/>
</dbReference>
<dbReference type="InterPro" id="IPR025285">
    <property type="entry name" value="DUF4145"/>
</dbReference>
<dbReference type="CDD" id="cd18799">
    <property type="entry name" value="SF2_C_EcoAI-like"/>
    <property type="match status" value="1"/>
</dbReference>
<evidence type="ECO:0000256" key="1">
    <source>
        <dbReference type="SAM" id="Coils"/>
    </source>
</evidence>
<dbReference type="Pfam" id="PF13643">
    <property type="entry name" value="DUF4145"/>
    <property type="match status" value="1"/>
</dbReference>
<evidence type="ECO:0000259" key="2">
    <source>
        <dbReference type="PROSITE" id="PS51192"/>
    </source>
</evidence>
<reference evidence="4 5" key="1">
    <citation type="submission" date="2016-03" db="EMBL/GenBank/DDBJ databases">
        <title>Genome sequence of Pontibacter sp. nov., of the family cytophagaceae, isolated from marine sediment of the Yellow Sea, China.</title>
        <authorList>
            <person name="Zhang G."/>
            <person name="Zhang R."/>
        </authorList>
    </citation>
    <scope>NUCLEOTIDE SEQUENCE [LARGE SCALE GENOMIC DNA]</scope>
    <source>
        <strain evidence="4 5">S10-8</strain>
    </source>
</reference>
<organism evidence="4 5">
    <name type="scientific">Pontibacter flavimaris</name>
    <dbReference type="NCBI Taxonomy" id="1797110"/>
    <lineage>
        <taxon>Bacteria</taxon>
        <taxon>Pseudomonadati</taxon>
        <taxon>Bacteroidota</taxon>
        <taxon>Cytophagia</taxon>
        <taxon>Cytophagales</taxon>
        <taxon>Hymenobacteraceae</taxon>
        <taxon>Pontibacter</taxon>
    </lineage>
</organism>
<feature type="coiled-coil region" evidence="1">
    <location>
        <begin position="813"/>
        <end position="840"/>
    </location>
</feature>
<dbReference type="AlphaFoldDB" id="A0A1Q5P8I3"/>
<dbReference type="PANTHER" id="PTHR47396">
    <property type="entry name" value="TYPE I RESTRICTION ENZYME ECOKI R PROTEIN"/>
    <property type="match status" value="1"/>
</dbReference>
<dbReference type="SMART" id="SM00487">
    <property type="entry name" value="DEXDc"/>
    <property type="match status" value="1"/>
</dbReference>
<evidence type="ECO:0000259" key="3">
    <source>
        <dbReference type="PROSITE" id="PS51194"/>
    </source>
</evidence>
<dbReference type="PROSITE" id="PS51194">
    <property type="entry name" value="HELICASE_CTER"/>
    <property type="match status" value="1"/>
</dbReference>
<keyword evidence="5" id="KW-1185">Reference proteome</keyword>
<dbReference type="NCBIfam" id="NF008521">
    <property type="entry name" value="PRK11448.1"/>
    <property type="match status" value="1"/>
</dbReference>
<dbReference type="GO" id="GO:0016787">
    <property type="term" value="F:hydrolase activity"/>
    <property type="evidence" value="ECO:0007669"/>
    <property type="project" value="InterPro"/>
</dbReference>
<dbReference type="Gene3D" id="3.90.1570.30">
    <property type="match status" value="1"/>
</dbReference>
<feature type="domain" description="Helicase C-terminal" evidence="3">
    <location>
        <begin position="650"/>
        <end position="807"/>
    </location>
</feature>
<keyword evidence="4" id="KW-0255">Endonuclease</keyword>
<comment type="caution">
    <text evidence="4">The sequence shown here is derived from an EMBL/GenBank/DDBJ whole genome shotgun (WGS) entry which is preliminary data.</text>
</comment>
<proteinExistence type="predicted"/>
<dbReference type="OrthoDB" id="9759819at2"/>
<feature type="domain" description="Helicase ATP-binding" evidence="2">
    <location>
        <begin position="391"/>
        <end position="576"/>
    </location>
</feature>
<evidence type="ECO:0000313" key="5">
    <source>
        <dbReference type="Proteomes" id="UP000186551"/>
    </source>
</evidence>